<evidence type="ECO:0000313" key="4">
    <source>
        <dbReference type="Proteomes" id="UP000012073"/>
    </source>
</evidence>
<dbReference type="InterPro" id="IPR001767">
    <property type="entry name" value="Hedgehog_Hint"/>
</dbReference>
<dbReference type="InterPro" id="IPR003587">
    <property type="entry name" value="Hint_dom_N"/>
</dbReference>
<feature type="chain" id="PRO_5004454434" description="Hint domain-containing protein" evidence="1">
    <location>
        <begin position="18"/>
        <end position="409"/>
    </location>
</feature>
<dbReference type="InterPro" id="IPR036844">
    <property type="entry name" value="Hint_dom_sf"/>
</dbReference>
<dbReference type="SMART" id="SM00306">
    <property type="entry name" value="HintN"/>
    <property type="match status" value="1"/>
</dbReference>
<feature type="signal peptide" evidence="1">
    <location>
        <begin position="1"/>
        <end position="17"/>
    </location>
</feature>
<dbReference type="CDD" id="cd00081">
    <property type="entry name" value="Hint"/>
    <property type="match status" value="1"/>
</dbReference>
<dbReference type="SUPFAM" id="SSF51294">
    <property type="entry name" value="Hedgehog/intein (Hint) domain"/>
    <property type="match status" value="1"/>
</dbReference>
<accession>R7Q4F1</accession>
<dbReference type="RefSeq" id="XP_005712519.1">
    <property type="nucleotide sequence ID" value="XM_005712462.1"/>
</dbReference>
<dbReference type="OrthoDB" id="5212at2759"/>
<organism evidence="3 4">
    <name type="scientific">Chondrus crispus</name>
    <name type="common">Carrageen Irish moss</name>
    <name type="synonym">Polymorpha crispa</name>
    <dbReference type="NCBI Taxonomy" id="2769"/>
    <lineage>
        <taxon>Eukaryota</taxon>
        <taxon>Rhodophyta</taxon>
        <taxon>Florideophyceae</taxon>
        <taxon>Rhodymeniophycidae</taxon>
        <taxon>Gigartinales</taxon>
        <taxon>Gigartinaceae</taxon>
        <taxon>Chondrus</taxon>
    </lineage>
</organism>
<evidence type="ECO:0000256" key="1">
    <source>
        <dbReference type="SAM" id="SignalP"/>
    </source>
</evidence>
<feature type="domain" description="Hint" evidence="2">
    <location>
        <begin position="223"/>
        <end position="326"/>
    </location>
</feature>
<dbReference type="KEGG" id="ccp:CHC_T00001658001"/>
<evidence type="ECO:0000259" key="2">
    <source>
        <dbReference type="SMART" id="SM00306"/>
    </source>
</evidence>
<proteinExistence type="predicted"/>
<keyword evidence="4" id="KW-1185">Reference proteome</keyword>
<dbReference type="GO" id="GO:0016540">
    <property type="term" value="P:protein autoprocessing"/>
    <property type="evidence" value="ECO:0007669"/>
    <property type="project" value="InterPro"/>
</dbReference>
<dbReference type="AlphaFoldDB" id="R7Q4F1"/>
<protein>
    <recommendedName>
        <fullName evidence="2">Hint domain-containing protein</fullName>
    </recommendedName>
</protein>
<name>R7Q4F1_CHOCR</name>
<dbReference type="InterPro" id="IPR050387">
    <property type="entry name" value="Hedgehog_Signaling"/>
</dbReference>
<dbReference type="PANTHER" id="PTHR11889:SF31">
    <property type="entry name" value="PROTEIN HEDGEHOG"/>
    <property type="match status" value="1"/>
</dbReference>
<dbReference type="Gene3D" id="2.170.16.10">
    <property type="entry name" value="Hedgehog/Intein (Hint) domain"/>
    <property type="match status" value="1"/>
</dbReference>
<dbReference type="PANTHER" id="PTHR11889">
    <property type="entry name" value="HEDGEHOG"/>
    <property type="match status" value="1"/>
</dbReference>
<keyword evidence="1" id="KW-0732">Signal</keyword>
<dbReference type="Gramene" id="CDF32748">
    <property type="protein sequence ID" value="CDF32748"/>
    <property type="gene ID" value="CHC_T00001658001"/>
</dbReference>
<dbReference type="Proteomes" id="UP000012073">
    <property type="component" value="Unassembled WGS sequence"/>
</dbReference>
<gene>
    <name evidence="3" type="ORF">CHC_T00001658001</name>
</gene>
<reference evidence="4" key="1">
    <citation type="journal article" date="2013" name="Proc. Natl. Acad. Sci. U.S.A.">
        <title>Genome structure and metabolic features in the red seaweed Chondrus crispus shed light on evolution of the Archaeplastida.</title>
        <authorList>
            <person name="Collen J."/>
            <person name="Porcel B."/>
            <person name="Carre W."/>
            <person name="Ball S.G."/>
            <person name="Chaparro C."/>
            <person name="Tonon T."/>
            <person name="Barbeyron T."/>
            <person name="Michel G."/>
            <person name="Noel B."/>
            <person name="Valentin K."/>
            <person name="Elias M."/>
            <person name="Artiguenave F."/>
            <person name="Arun A."/>
            <person name="Aury J.M."/>
            <person name="Barbosa-Neto J.F."/>
            <person name="Bothwell J.H."/>
            <person name="Bouget F.Y."/>
            <person name="Brillet L."/>
            <person name="Cabello-Hurtado F."/>
            <person name="Capella-Gutierrez S."/>
            <person name="Charrier B."/>
            <person name="Cladiere L."/>
            <person name="Cock J.M."/>
            <person name="Coelho S.M."/>
            <person name="Colleoni C."/>
            <person name="Czjzek M."/>
            <person name="Da Silva C."/>
            <person name="Delage L."/>
            <person name="Denoeud F."/>
            <person name="Deschamps P."/>
            <person name="Dittami S.M."/>
            <person name="Gabaldon T."/>
            <person name="Gachon C.M."/>
            <person name="Groisillier A."/>
            <person name="Herve C."/>
            <person name="Jabbari K."/>
            <person name="Katinka M."/>
            <person name="Kloareg B."/>
            <person name="Kowalczyk N."/>
            <person name="Labadie K."/>
            <person name="Leblanc C."/>
            <person name="Lopez P.J."/>
            <person name="McLachlan D.H."/>
            <person name="Meslet-Cladiere L."/>
            <person name="Moustafa A."/>
            <person name="Nehr Z."/>
            <person name="Nyvall Collen P."/>
            <person name="Panaud O."/>
            <person name="Partensky F."/>
            <person name="Poulain J."/>
            <person name="Rensing S.A."/>
            <person name="Rousvoal S."/>
            <person name="Samson G."/>
            <person name="Symeonidi A."/>
            <person name="Weissenbach J."/>
            <person name="Zambounis A."/>
            <person name="Wincker P."/>
            <person name="Boyen C."/>
        </authorList>
    </citation>
    <scope>NUCLEOTIDE SEQUENCE [LARGE SCALE GENOMIC DNA]</scope>
    <source>
        <strain evidence="4">cv. Stackhouse</strain>
    </source>
</reference>
<sequence>MRHWRLWLVFFLVLIQATPVYPVSDSARLVETTFSFVVASQPLNEEAGVECPETVRHTSIRTYTGIDPANASAALDGILWKDLVVNGVPCLNSPAQEASTCFKDSPSSPPDTPAAQAEPFFLVGQDNAARRCGPFAAKFPANYSFTNDFPRFKQRFIDESIIPSNSELPDEVANPIRGDIYMLSRQFSPSSSAVQSQIVCTYLAATPTSTPEMTPSMTEDDGSVCFPAWATVLDDKNRIVQMKHLRLGDRVQVSASGQTSPVISFSHRDHEIWTTVSTIHVSGPPGGLGSNRTILSASPSHLLRLPDGSMHPIGALRQGDSVLLSGGHIGRIGRTSSKLAKGLYSPVTAHGDIVVNGIVATCYTTSLRAEVAHALLVPVRALFHTATRASFGRPEWCAVIDLFRKAFFS</sequence>
<evidence type="ECO:0000313" key="3">
    <source>
        <dbReference type="EMBL" id="CDF32748.1"/>
    </source>
</evidence>
<dbReference type="STRING" id="2769.R7Q4F1"/>
<dbReference type="Pfam" id="PF01079">
    <property type="entry name" value="Hint"/>
    <property type="match status" value="1"/>
</dbReference>
<dbReference type="EMBL" id="HG001566">
    <property type="protein sequence ID" value="CDF32748.1"/>
    <property type="molecule type" value="Genomic_DNA"/>
</dbReference>
<dbReference type="GeneID" id="17320225"/>